<dbReference type="GO" id="GO:0004843">
    <property type="term" value="F:cysteine-type deubiquitinase activity"/>
    <property type="evidence" value="ECO:0007669"/>
    <property type="project" value="UniProtKB-UniRule"/>
</dbReference>
<keyword evidence="3 7" id="KW-0645">Protease</keyword>
<keyword evidence="11" id="KW-1185">Reference proteome</keyword>
<dbReference type="OrthoDB" id="427186at2759"/>
<dbReference type="Gene3D" id="3.40.532.10">
    <property type="entry name" value="Peptidase C12, ubiquitin carboxyl-terminal hydrolase"/>
    <property type="match status" value="1"/>
</dbReference>
<evidence type="ECO:0000313" key="11">
    <source>
        <dbReference type="Proteomes" id="UP000191024"/>
    </source>
</evidence>
<evidence type="ECO:0000256" key="6">
    <source>
        <dbReference type="ARBA" id="ARBA00022807"/>
    </source>
</evidence>
<dbReference type="Proteomes" id="UP000191024">
    <property type="component" value="Chromosome B"/>
</dbReference>
<dbReference type="PANTHER" id="PTHR10589:SF17">
    <property type="entry name" value="UBIQUITIN CARBOXYL-TERMINAL HYDROLASE"/>
    <property type="match status" value="1"/>
</dbReference>
<dbReference type="EMBL" id="LT598464">
    <property type="protein sequence ID" value="SCU80936.1"/>
    <property type="molecule type" value="Genomic_DNA"/>
</dbReference>
<dbReference type="InterPro" id="IPR036959">
    <property type="entry name" value="Peptidase_C12_UCH_sf"/>
</dbReference>
<gene>
    <name evidence="10" type="ORF">LAMI_0B04214G</name>
</gene>
<dbReference type="AlphaFoldDB" id="A0A1G4IVV8"/>
<dbReference type="EC" id="3.4.19.12" evidence="8"/>
<dbReference type="PRINTS" id="PR00707">
    <property type="entry name" value="UBCTHYDRLASE"/>
</dbReference>
<reference evidence="10 11" key="1">
    <citation type="submission" date="2016-03" db="EMBL/GenBank/DDBJ databases">
        <authorList>
            <person name="Devillers H."/>
        </authorList>
    </citation>
    <scope>NUCLEOTIDE SEQUENCE [LARGE SCALE GENOMIC DNA]</scope>
    <source>
        <strain evidence="10">CBS 11717</strain>
    </source>
</reference>
<evidence type="ECO:0000256" key="1">
    <source>
        <dbReference type="ARBA" id="ARBA00000707"/>
    </source>
</evidence>
<proteinExistence type="inferred from homology"/>
<comment type="similarity">
    <text evidence="2 7 8">Belongs to the peptidase C12 family.</text>
</comment>
<accession>A0A1G4IVV8</accession>
<sequence length="233" mass="25888">MSLPKSVVPLESNPEVFTGMAKKIGLKNGFEFYDIFSLTEPDLLAFLPRPMTAIILLFPLNRLFESSKDSESTSANADTLPVWFQQKVRNACGLYALLHSLSNNADCLIPDSLLGKFLQESVNTDNKFDDETTDNFIISLGDLYSQSSSQGQTEAPDANDEVDLHFITFVNRAGEVYELDGRRGDGAKSLGKSSSQDLLEEPVIKSRVQWYMDNADEDSRLKFSLLGLGPSWD</sequence>
<dbReference type="Pfam" id="PF01088">
    <property type="entry name" value="Peptidase_C12"/>
    <property type="match status" value="1"/>
</dbReference>
<dbReference type="STRING" id="1230905.A0A1G4IVV8"/>
<dbReference type="SUPFAM" id="SSF54001">
    <property type="entry name" value="Cysteine proteinases"/>
    <property type="match status" value="1"/>
</dbReference>
<dbReference type="PANTHER" id="PTHR10589">
    <property type="entry name" value="UBIQUITIN CARBOXYL-TERMINAL HYDROLASE"/>
    <property type="match status" value="1"/>
</dbReference>
<dbReference type="InterPro" id="IPR001578">
    <property type="entry name" value="Peptidase_C12_UCH"/>
</dbReference>
<name>A0A1G4IVV8_9SACH</name>
<evidence type="ECO:0000259" key="9">
    <source>
        <dbReference type="PROSITE" id="PS52048"/>
    </source>
</evidence>
<dbReference type="GO" id="GO:0016579">
    <property type="term" value="P:protein deubiquitination"/>
    <property type="evidence" value="ECO:0007669"/>
    <property type="project" value="TreeGrafter"/>
</dbReference>
<keyword evidence="5 7" id="KW-0378">Hydrolase</keyword>
<evidence type="ECO:0000256" key="4">
    <source>
        <dbReference type="ARBA" id="ARBA00022786"/>
    </source>
</evidence>
<feature type="site" description="Transition state stabilizer" evidence="7">
    <location>
        <position position="86"/>
    </location>
</feature>
<dbReference type="InterPro" id="IPR057254">
    <property type="entry name" value="UCH_AS"/>
</dbReference>
<feature type="domain" description="UCH catalytic" evidence="9">
    <location>
        <begin position="6"/>
        <end position="230"/>
    </location>
</feature>
<dbReference type="InterPro" id="IPR038765">
    <property type="entry name" value="Papain-like_cys_pep_sf"/>
</dbReference>
<keyword evidence="6 7" id="KW-0788">Thiol protease</keyword>
<protein>
    <recommendedName>
        <fullName evidence="8">Ubiquitin carboxyl-terminal hydrolase</fullName>
        <ecNumber evidence="8">3.4.19.12</ecNumber>
    </recommendedName>
</protein>
<feature type="active site" description="Proton donor" evidence="7">
    <location>
        <position position="165"/>
    </location>
</feature>
<feature type="site" description="Important for enzyme activity" evidence="7">
    <location>
        <position position="180"/>
    </location>
</feature>
<evidence type="ECO:0000256" key="3">
    <source>
        <dbReference type="ARBA" id="ARBA00022670"/>
    </source>
</evidence>
<organism evidence="10 11">
    <name type="scientific">Lachancea mirantina</name>
    <dbReference type="NCBI Taxonomy" id="1230905"/>
    <lineage>
        <taxon>Eukaryota</taxon>
        <taxon>Fungi</taxon>
        <taxon>Dikarya</taxon>
        <taxon>Ascomycota</taxon>
        <taxon>Saccharomycotina</taxon>
        <taxon>Saccharomycetes</taxon>
        <taxon>Saccharomycetales</taxon>
        <taxon>Saccharomycetaceae</taxon>
        <taxon>Lachancea</taxon>
    </lineage>
</organism>
<evidence type="ECO:0000256" key="5">
    <source>
        <dbReference type="ARBA" id="ARBA00022801"/>
    </source>
</evidence>
<dbReference type="PROSITE" id="PS52048">
    <property type="entry name" value="UCH_DOMAIN"/>
    <property type="match status" value="1"/>
</dbReference>
<evidence type="ECO:0000313" key="10">
    <source>
        <dbReference type="EMBL" id="SCU80936.1"/>
    </source>
</evidence>
<evidence type="ECO:0000256" key="2">
    <source>
        <dbReference type="ARBA" id="ARBA00009326"/>
    </source>
</evidence>
<dbReference type="GO" id="GO:0006511">
    <property type="term" value="P:ubiquitin-dependent protein catabolic process"/>
    <property type="evidence" value="ECO:0007669"/>
    <property type="project" value="UniProtKB-UniRule"/>
</dbReference>
<dbReference type="GO" id="GO:0005737">
    <property type="term" value="C:cytoplasm"/>
    <property type="evidence" value="ECO:0007669"/>
    <property type="project" value="TreeGrafter"/>
</dbReference>
<comment type="catalytic activity">
    <reaction evidence="1 7 8">
        <text>Thiol-dependent hydrolysis of ester, thioester, amide, peptide and isopeptide bonds formed by the C-terminal Gly of ubiquitin (a 76-residue protein attached to proteins as an intracellular targeting signal).</text>
        <dbReference type="EC" id="3.4.19.12"/>
    </reaction>
</comment>
<keyword evidence="4 7" id="KW-0833">Ubl conjugation pathway</keyword>
<evidence type="ECO:0000256" key="8">
    <source>
        <dbReference type="RuleBase" id="RU361215"/>
    </source>
</evidence>
<evidence type="ECO:0000256" key="7">
    <source>
        <dbReference type="PROSITE-ProRule" id="PRU01393"/>
    </source>
</evidence>
<dbReference type="PROSITE" id="PS00140">
    <property type="entry name" value="UCH_1"/>
    <property type="match status" value="1"/>
</dbReference>
<feature type="active site" description="Nucleophile" evidence="7">
    <location>
        <position position="92"/>
    </location>
</feature>